<gene>
    <name evidence="3" type="ORF">KCV87_12420</name>
</gene>
<feature type="chain" id="PRO_5041470420" evidence="2">
    <location>
        <begin position="21"/>
        <end position="182"/>
    </location>
</feature>
<dbReference type="PROSITE" id="PS51257">
    <property type="entry name" value="PROKAR_LIPOPROTEIN"/>
    <property type="match status" value="1"/>
</dbReference>
<sequence length="182" mass="18549">MTKIRLAAAILAAAALTACSTTEPGSPSAASPQSSTGGSSSSARPDLSSAPSDQLSSCEILTQIAAEQDLRDIKERTGGAASTDGCNAKNSKKMTLGLNIFPTLNLADYQPGPTSQISDTTVGTRKAKLVKEAASQLDCVIAIEISPTSRADVFAYSINSLDEACSTAEALAKAVEPSLPKG</sequence>
<proteinExistence type="predicted"/>
<feature type="signal peptide" evidence="2">
    <location>
        <begin position="1"/>
        <end position="20"/>
    </location>
</feature>
<accession>A0AA45LCK7</accession>
<dbReference type="AlphaFoldDB" id="A0AA45LCK7"/>
<protein>
    <submittedName>
        <fullName evidence="3">DUF3558 family protein</fullName>
    </submittedName>
</protein>
<evidence type="ECO:0000313" key="4">
    <source>
        <dbReference type="Proteomes" id="UP000677152"/>
    </source>
</evidence>
<dbReference type="EMBL" id="CP073249">
    <property type="protein sequence ID" value="QUF06778.1"/>
    <property type="molecule type" value="Genomic_DNA"/>
</dbReference>
<organism evidence="3 4">
    <name type="scientific">Actinosynnema pretiosum subsp. pretiosum</name>
    <dbReference type="NCBI Taxonomy" id="103721"/>
    <lineage>
        <taxon>Bacteria</taxon>
        <taxon>Bacillati</taxon>
        <taxon>Actinomycetota</taxon>
        <taxon>Actinomycetes</taxon>
        <taxon>Pseudonocardiales</taxon>
        <taxon>Pseudonocardiaceae</taxon>
        <taxon>Actinosynnema</taxon>
    </lineage>
</organism>
<feature type="compositionally biased region" description="Low complexity" evidence="1">
    <location>
        <begin position="20"/>
        <end position="53"/>
    </location>
</feature>
<name>A0AA45LCK7_9PSEU</name>
<dbReference type="Pfam" id="PF12079">
    <property type="entry name" value="DUF3558"/>
    <property type="match status" value="1"/>
</dbReference>
<feature type="region of interest" description="Disordered" evidence="1">
    <location>
        <begin position="20"/>
        <end position="55"/>
    </location>
</feature>
<evidence type="ECO:0000313" key="3">
    <source>
        <dbReference type="EMBL" id="QUF06778.1"/>
    </source>
</evidence>
<dbReference type="InterPro" id="IPR024520">
    <property type="entry name" value="DUF3558"/>
</dbReference>
<reference evidence="3" key="1">
    <citation type="submission" date="2021-04" db="EMBL/GenBank/DDBJ databases">
        <title>Genomic sequence of Actinosynnema pretiosum subsp. pretiosum ATCC 31280 (C-14919).</title>
        <authorList>
            <person name="Bai L."/>
            <person name="Wang X."/>
            <person name="Xiao Y."/>
        </authorList>
    </citation>
    <scope>NUCLEOTIDE SEQUENCE</scope>
    <source>
        <strain evidence="3">ATCC 31280</strain>
    </source>
</reference>
<evidence type="ECO:0000256" key="2">
    <source>
        <dbReference type="SAM" id="SignalP"/>
    </source>
</evidence>
<dbReference type="Proteomes" id="UP000677152">
    <property type="component" value="Chromosome"/>
</dbReference>
<evidence type="ECO:0000256" key="1">
    <source>
        <dbReference type="SAM" id="MobiDB-lite"/>
    </source>
</evidence>
<keyword evidence="2" id="KW-0732">Signal</keyword>